<dbReference type="GO" id="GO:0005886">
    <property type="term" value="C:plasma membrane"/>
    <property type="evidence" value="ECO:0007669"/>
    <property type="project" value="TreeGrafter"/>
</dbReference>
<feature type="transmembrane region" description="Helical" evidence="1">
    <location>
        <begin position="53"/>
        <end position="75"/>
    </location>
</feature>
<feature type="transmembrane region" description="Helical" evidence="1">
    <location>
        <begin position="87"/>
        <end position="108"/>
    </location>
</feature>
<dbReference type="GO" id="GO:0019991">
    <property type="term" value="P:septate junction assembly"/>
    <property type="evidence" value="ECO:0007669"/>
    <property type="project" value="InterPro"/>
</dbReference>
<evidence type="ECO:0000256" key="1">
    <source>
        <dbReference type="SAM" id="Phobius"/>
    </source>
</evidence>
<evidence type="ECO:0000313" key="2">
    <source>
        <dbReference type="EMBL" id="KAL0278884.1"/>
    </source>
</evidence>
<name>A0AAW2I9Q2_9NEOP</name>
<keyword evidence="1" id="KW-1133">Transmembrane helix</keyword>
<protein>
    <recommendedName>
        <fullName evidence="3">MARVEL domain-containing protein</fullName>
    </recommendedName>
</protein>
<comment type="caution">
    <text evidence="2">The sequence shown here is derived from an EMBL/GenBank/DDBJ whole genome shotgun (WGS) entry which is preliminary data.</text>
</comment>
<dbReference type="EMBL" id="JARGDH010000001">
    <property type="protein sequence ID" value="KAL0278884.1"/>
    <property type="molecule type" value="Genomic_DNA"/>
</dbReference>
<keyword evidence="1" id="KW-0812">Transmembrane</keyword>
<reference evidence="2" key="1">
    <citation type="journal article" date="2024" name="Gigascience">
        <title>Chromosome-level genome of the poultry shaft louse Menopon gallinae provides insight into the host-switching and adaptive evolution of parasitic lice.</title>
        <authorList>
            <person name="Xu Y."/>
            <person name="Ma L."/>
            <person name="Liu S."/>
            <person name="Liang Y."/>
            <person name="Liu Q."/>
            <person name="He Z."/>
            <person name="Tian L."/>
            <person name="Duan Y."/>
            <person name="Cai W."/>
            <person name="Li H."/>
            <person name="Song F."/>
        </authorList>
    </citation>
    <scope>NUCLEOTIDE SEQUENCE</scope>
    <source>
        <strain evidence="2">Cailab_2023a</strain>
    </source>
</reference>
<keyword evidence="1" id="KW-0472">Membrane</keyword>
<feature type="transmembrane region" description="Helical" evidence="1">
    <location>
        <begin position="128"/>
        <end position="153"/>
    </location>
</feature>
<gene>
    <name evidence="2" type="ORF">PYX00_000566</name>
</gene>
<evidence type="ECO:0008006" key="3">
    <source>
        <dbReference type="Google" id="ProtNLM"/>
    </source>
</evidence>
<proteinExistence type="predicted"/>
<accession>A0AAW2I9Q2</accession>
<dbReference type="PANTHER" id="PTHR36692:SF3">
    <property type="entry name" value="PROTEIN SNAKESKIN"/>
    <property type="match status" value="1"/>
</dbReference>
<sequence>MDRFDILSLIVKILKFILTLIILVLYRAGDHGEFLGVGGTFELYEDKTVDVEILASGVIVGYMLYNLSVMISYAVAKERLANVIQDCLMNIIGIFLWMGVAGSALHYWHSAKDEWRTREIGSERDAGLAMGSFCVFNGLLHIVDAALSLKLFLDSDEVKYRTSSARRV</sequence>
<organism evidence="2">
    <name type="scientific">Menopon gallinae</name>
    <name type="common">poultry shaft louse</name>
    <dbReference type="NCBI Taxonomy" id="328185"/>
    <lineage>
        <taxon>Eukaryota</taxon>
        <taxon>Metazoa</taxon>
        <taxon>Ecdysozoa</taxon>
        <taxon>Arthropoda</taxon>
        <taxon>Hexapoda</taxon>
        <taxon>Insecta</taxon>
        <taxon>Pterygota</taxon>
        <taxon>Neoptera</taxon>
        <taxon>Paraneoptera</taxon>
        <taxon>Psocodea</taxon>
        <taxon>Troctomorpha</taxon>
        <taxon>Phthiraptera</taxon>
        <taxon>Amblycera</taxon>
        <taxon>Menoponidae</taxon>
        <taxon>Menopon</taxon>
    </lineage>
</organism>
<dbReference type="AlphaFoldDB" id="A0AAW2I9Q2"/>
<dbReference type="PANTHER" id="PTHR36692">
    <property type="entry name" value="PROTEIN SNAKESKIN"/>
    <property type="match status" value="1"/>
</dbReference>
<dbReference type="InterPro" id="IPR038976">
    <property type="entry name" value="Ssk"/>
</dbReference>
<feature type="transmembrane region" description="Helical" evidence="1">
    <location>
        <begin position="7"/>
        <end position="26"/>
    </location>
</feature>